<comment type="similarity">
    <text evidence="1">Belongs to the barstar family.</text>
</comment>
<dbReference type="Pfam" id="PF01337">
    <property type="entry name" value="Barstar"/>
    <property type="match status" value="1"/>
</dbReference>
<reference evidence="3" key="1">
    <citation type="submission" date="2022-10" db="EMBL/GenBank/DDBJ databases">
        <title>The complete genomes of actinobacterial strains from the NBC collection.</title>
        <authorList>
            <person name="Joergensen T.S."/>
            <person name="Alvarez Arevalo M."/>
            <person name="Sterndorff E.B."/>
            <person name="Faurdal D."/>
            <person name="Vuksanovic O."/>
            <person name="Mourched A.-S."/>
            <person name="Charusanti P."/>
            <person name="Shaw S."/>
            <person name="Blin K."/>
            <person name="Weber T."/>
        </authorList>
    </citation>
    <scope>NUCLEOTIDE SEQUENCE</scope>
    <source>
        <strain evidence="3">NBC_00060</strain>
    </source>
</reference>
<dbReference type="AlphaFoldDB" id="A0AAU2HDE5"/>
<dbReference type="InterPro" id="IPR035905">
    <property type="entry name" value="Barstar-like_sf"/>
</dbReference>
<gene>
    <name evidence="3" type="ORF">OHV25_38000</name>
</gene>
<accession>A0AAU2HDE5</accession>
<dbReference type="InterPro" id="IPR000468">
    <property type="entry name" value="Barstar"/>
</dbReference>
<feature type="domain" description="Barstar (barnase inhibitor)" evidence="2">
    <location>
        <begin position="29"/>
        <end position="116"/>
    </location>
</feature>
<name>A0AAU2HDE5_9ACTN</name>
<dbReference type="EMBL" id="CP108253">
    <property type="protein sequence ID" value="WTU44957.1"/>
    <property type="molecule type" value="Genomic_DNA"/>
</dbReference>
<sequence length="143" mass="15109">MVIDPGLHEVAGADIPRILDEVARQGVPAFTLSTATRTDQEAFFKAVQAALPLDPPLGTVGMVWEALADSLWGGLHALNAPRVVIVWPDAHPVAGAQGDFEIALDILREMVTSLAEAHYTDGRPTHVSVYIAPATGSRQPPGA</sequence>
<evidence type="ECO:0000256" key="1">
    <source>
        <dbReference type="ARBA" id="ARBA00006845"/>
    </source>
</evidence>
<organism evidence="3">
    <name type="scientific">Streptomyces sp. NBC_00060</name>
    <dbReference type="NCBI Taxonomy" id="2975636"/>
    <lineage>
        <taxon>Bacteria</taxon>
        <taxon>Bacillati</taxon>
        <taxon>Actinomycetota</taxon>
        <taxon>Actinomycetes</taxon>
        <taxon>Kitasatosporales</taxon>
        <taxon>Streptomycetaceae</taxon>
        <taxon>Streptomyces</taxon>
    </lineage>
</organism>
<proteinExistence type="inferred from homology"/>
<protein>
    <submittedName>
        <fullName evidence="3">Barstar family protein</fullName>
    </submittedName>
</protein>
<evidence type="ECO:0000313" key="3">
    <source>
        <dbReference type="EMBL" id="WTU44957.1"/>
    </source>
</evidence>
<dbReference type="SUPFAM" id="SSF52038">
    <property type="entry name" value="Barstar-related"/>
    <property type="match status" value="1"/>
</dbReference>
<evidence type="ECO:0000259" key="2">
    <source>
        <dbReference type="Pfam" id="PF01337"/>
    </source>
</evidence>